<evidence type="ECO:0000256" key="10">
    <source>
        <dbReference type="SAM" id="MobiDB-lite"/>
    </source>
</evidence>
<dbReference type="AlphaFoldDB" id="A7SJ43"/>
<protein>
    <recommendedName>
        <fullName evidence="9">Mitochondrial fission factor</fullName>
    </recommendedName>
</protein>
<dbReference type="Pfam" id="PF05644">
    <property type="entry name" value="Miff"/>
    <property type="match status" value="1"/>
</dbReference>
<name>A7SJ43_NEMVE</name>
<evidence type="ECO:0000256" key="9">
    <source>
        <dbReference type="RuleBase" id="RU368040"/>
    </source>
</evidence>
<dbReference type="InterPro" id="IPR008518">
    <property type="entry name" value="Mff/Tango-11"/>
</dbReference>
<evidence type="ECO:0000256" key="1">
    <source>
        <dbReference type="ARBA" id="ARBA00009806"/>
    </source>
</evidence>
<evidence type="ECO:0000256" key="7">
    <source>
        <dbReference type="ARBA" id="ARBA00023136"/>
    </source>
</evidence>
<keyword evidence="6 9" id="KW-0496">Mitochondrion</keyword>
<keyword evidence="5" id="KW-0175">Coiled coil</keyword>
<comment type="subcellular location">
    <subcellularLocation>
        <location evidence="9">Mitochondrion outer membrane</location>
        <topology evidence="9">Single-pass type IV membrane protein</topology>
    </subcellularLocation>
    <subcellularLocation>
        <location evidence="9">Peroxisome</location>
    </subcellularLocation>
</comment>
<evidence type="ECO:0000256" key="6">
    <source>
        <dbReference type="ARBA" id="ARBA00023128"/>
    </source>
</evidence>
<dbReference type="InterPro" id="IPR039433">
    <property type="entry name" value="Mff-like_dom"/>
</dbReference>
<evidence type="ECO:0000256" key="4">
    <source>
        <dbReference type="ARBA" id="ARBA00022989"/>
    </source>
</evidence>
<dbReference type="PANTHER" id="PTHR16501">
    <property type="entry name" value="TRANSPORT AND GOLGI ORGANIZATION PROTEIN 11"/>
    <property type="match status" value="1"/>
</dbReference>
<evidence type="ECO:0000256" key="8">
    <source>
        <dbReference type="ARBA" id="ARBA00023140"/>
    </source>
</evidence>
<organism evidence="12 13">
    <name type="scientific">Nematostella vectensis</name>
    <name type="common">Starlet sea anemone</name>
    <dbReference type="NCBI Taxonomy" id="45351"/>
    <lineage>
        <taxon>Eukaryota</taxon>
        <taxon>Metazoa</taxon>
        <taxon>Cnidaria</taxon>
        <taxon>Anthozoa</taxon>
        <taxon>Hexacorallia</taxon>
        <taxon>Actiniaria</taxon>
        <taxon>Edwardsiidae</taxon>
        <taxon>Nematostella</taxon>
    </lineage>
</organism>
<evidence type="ECO:0000256" key="3">
    <source>
        <dbReference type="ARBA" id="ARBA00022787"/>
    </source>
</evidence>
<dbReference type="KEGG" id="nve:5507728"/>
<sequence length="234" mass="26921">MAANQALDFSDFHQEPDITATMRMPETIRVEPEHSDFFYSSQTNAQGELNRNTNPMNVPDRIVINGELGAFSGKRDEFPRELKDDFVPNPTINTFMGGMITPPRTLTVDDTTSAHYPQGKPAPGKRAEKHQHHQHHHIKTDSQERCQIDVESIKTGLEIAEQVNPMDSDSEEEYATEYEVTDLRKSVCILHRRVSMLEKEVDRNTMGFWSKMFIFTMTIVNPLLLQWLFGGRRR</sequence>
<dbReference type="GO" id="GO:0090141">
    <property type="term" value="P:positive regulation of mitochondrial fission"/>
    <property type="evidence" value="ECO:0007669"/>
    <property type="project" value="UniProtKB-UniRule"/>
</dbReference>
<proteinExistence type="inferred from homology"/>
<dbReference type="InParanoid" id="A7SJ43"/>
<feature type="compositionally biased region" description="Basic residues" evidence="10">
    <location>
        <begin position="127"/>
        <end position="138"/>
    </location>
</feature>
<keyword evidence="7 9" id="KW-0472">Membrane</keyword>
<dbReference type="PANTHER" id="PTHR16501:SF6">
    <property type="entry name" value="TRANSPORT AND GOLGI ORGANIZATION PROTEIN 11"/>
    <property type="match status" value="1"/>
</dbReference>
<reference evidence="12 13" key="1">
    <citation type="journal article" date="2007" name="Science">
        <title>Sea anemone genome reveals ancestral eumetazoan gene repertoire and genomic organization.</title>
        <authorList>
            <person name="Putnam N.H."/>
            <person name="Srivastava M."/>
            <person name="Hellsten U."/>
            <person name="Dirks B."/>
            <person name="Chapman J."/>
            <person name="Salamov A."/>
            <person name="Terry A."/>
            <person name="Shapiro H."/>
            <person name="Lindquist E."/>
            <person name="Kapitonov V.V."/>
            <person name="Jurka J."/>
            <person name="Genikhovich G."/>
            <person name="Grigoriev I.V."/>
            <person name="Lucas S.M."/>
            <person name="Steele R.E."/>
            <person name="Finnerty J.R."/>
            <person name="Technau U."/>
            <person name="Martindale M.Q."/>
            <person name="Rokhsar D.S."/>
        </authorList>
    </citation>
    <scope>NUCLEOTIDE SEQUENCE [LARGE SCALE GENOMIC DNA]</scope>
    <source>
        <strain evidence="13">CH2 X CH6</strain>
    </source>
</reference>
<keyword evidence="4 9" id="KW-1133">Transmembrane helix</keyword>
<evidence type="ECO:0000313" key="12">
    <source>
        <dbReference type="EMBL" id="EDO36292.1"/>
    </source>
</evidence>
<keyword evidence="13" id="KW-1185">Reference proteome</keyword>
<dbReference type="GO" id="GO:0005777">
    <property type="term" value="C:peroxisome"/>
    <property type="evidence" value="ECO:0007669"/>
    <property type="project" value="UniProtKB-SubCell"/>
</dbReference>
<dbReference type="GO" id="GO:0000266">
    <property type="term" value="P:mitochondrial fission"/>
    <property type="evidence" value="ECO:0007669"/>
    <property type="project" value="UniProtKB-UniRule"/>
</dbReference>
<accession>A7SJ43</accession>
<evidence type="ECO:0000313" key="13">
    <source>
        <dbReference type="Proteomes" id="UP000001593"/>
    </source>
</evidence>
<keyword evidence="8 9" id="KW-0576">Peroxisome</keyword>
<gene>
    <name evidence="12" type="ORF">NEMVEDRAFT_v1g245592</name>
</gene>
<evidence type="ECO:0000259" key="11">
    <source>
        <dbReference type="Pfam" id="PF05644"/>
    </source>
</evidence>
<comment type="similarity">
    <text evidence="1 9">Belongs to the Tango11 family.</text>
</comment>
<comment type="function">
    <text evidence="9">Plays a role in mitochondrial and peroxisomal fission. Promotes the recruitment and association of the fission mediator dynamin-related protein 1 (DNM1L) to the mitochondrial surface.</text>
</comment>
<dbReference type="OMA" id="XLEREIA"/>
<dbReference type="OrthoDB" id="5986838at2759"/>
<dbReference type="HOGENOM" id="CLU_1186244_0_0_1"/>
<dbReference type="Proteomes" id="UP000001593">
    <property type="component" value="Unassembled WGS sequence"/>
</dbReference>
<feature type="domain" description="Mff-like" evidence="11">
    <location>
        <begin position="16"/>
        <end position="144"/>
    </location>
</feature>
<evidence type="ECO:0000256" key="2">
    <source>
        <dbReference type="ARBA" id="ARBA00022692"/>
    </source>
</evidence>
<keyword evidence="2 9" id="KW-0812">Transmembrane</keyword>
<keyword evidence="3 9" id="KW-1000">Mitochondrion outer membrane</keyword>
<dbReference type="EMBL" id="DS469674">
    <property type="protein sequence ID" value="EDO36292.1"/>
    <property type="molecule type" value="Genomic_DNA"/>
</dbReference>
<feature type="transmembrane region" description="Helical" evidence="9">
    <location>
        <begin position="208"/>
        <end position="229"/>
    </location>
</feature>
<dbReference type="GO" id="GO:0005741">
    <property type="term" value="C:mitochondrial outer membrane"/>
    <property type="evidence" value="ECO:0007669"/>
    <property type="project" value="UniProtKB-SubCell"/>
</dbReference>
<evidence type="ECO:0000256" key="5">
    <source>
        <dbReference type="ARBA" id="ARBA00023054"/>
    </source>
</evidence>
<feature type="region of interest" description="Disordered" evidence="10">
    <location>
        <begin position="109"/>
        <end position="143"/>
    </location>
</feature>
<dbReference type="GO" id="GO:0090314">
    <property type="term" value="P:positive regulation of protein targeting to membrane"/>
    <property type="evidence" value="ECO:0007669"/>
    <property type="project" value="UniProtKB-UniRule"/>
</dbReference>